<dbReference type="GO" id="GO:0003677">
    <property type="term" value="F:DNA binding"/>
    <property type="evidence" value="ECO:0007669"/>
    <property type="project" value="InterPro"/>
</dbReference>
<sequence length="296" mass="33444">MSNKNETIREALAKTMASRLLTQSETARRLGVSAALINNIVNGRDKTDPKLKISDDLWRKIAAFCGVSGWNTAETRDYKRIYALCVKCQQNSTSRAISFAPGSGKSHALKSYAGTHNNVYYIECDEYWSKKDFLRELRQQMGLVESGLSITEMVSSIIEYLNRTEMPLVIIDEADKLKDPVLNFFKTFYNKTTCGFVLCGAPYFQKRIMKGVRLQKQSYQEIYSRLGGEFFDMMGLNKEDIRKVCVANGISDDNDISMIANSSVAVDTLSNDNACDLRRVKAQIEKIKLEQSIKQA</sequence>
<dbReference type="PANTHER" id="PTHR35894">
    <property type="entry name" value="GENERAL SECRETION PATHWAY PROTEIN A-RELATED"/>
    <property type="match status" value="1"/>
</dbReference>
<gene>
    <name evidence="2" type="ORF">SDC9_55043</name>
</gene>
<dbReference type="EMBL" id="VSSQ01001483">
    <property type="protein sequence ID" value="MPM08729.1"/>
    <property type="molecule type" value="Genomic_DNA"/>
</dbReference>
<dbReference type="Pfam" id="PF13401">
    <property type="entry name" value="AAA_22"/>
    <property type="match status" value="1"/>
</dbReference>
<dbReference type="CDD" id="cd00093">
    <property type="entry name" value="HTH_XRE"/>
    <property type="match status" value="1"/>
</dbReference>
<dbReference type="InterPro" id="IPR001387">
    <property type="entry name" value="Cro/C1-type_HTH"/>
</dbReference>
<dbReference type="InterPro" id="IPR049945">
    <property type="entry name" value="AAA_22"/>
</dbReference>
<dbReference type="PANTHER" id="PTHR35894:SF5">
    <property type="entry name" value="MU-LIKE PROPHAGE FLUMU DNA TRANSPOSITION PROTEIN B"/>
    <property type="match status" value="1"/>
</dbReference>
<dbReference type="SUPFAM" id="SSF47413">
    <property type="entry name" value="lambda repressor-like DNA-binding domains"/>
    <property type="match status" value="1"/>
</dbReference>
<dbReference type="Gene3D" id="3.40.50.300">
    <property type="entry name" value="P-loop containing nucleotide triphosphate hydrolases"/>
    <property type="match status" value="1"/>
</dbReference>
<dbReference type="Gene3D" id="1.10.260.40">
    <property type="entry name" value="lambda repressor-like DNA-binding domains"/>
    <property type="match status" value="1"/>
</dbReference>
<proteinExistence type="predicted"/>
<dbReference type="SMART" id="SM00530">
    <property type="entry name" value="HTH_XRE"/>
    <property type="match status" value="1"/>
</dbReference>
<feature type="domain" description="HTH cro/C1-type" evidence="1">
    <location>
        <begin position="21"/>
        <end position="71"/>
    </location>
</feature>
<dbReference type="PROSITE" id="PS50943">
    <property type="entry name" value="HTH_CROC1"/>
    <property type="match status" value="1"/>
</dbReference>
<dbReference type="SUPFAM" id="SSF52540">
    <property type="entry name" value="P-loop containing nucleoside triphosphate hydrolases"/>
    <property type="match status" value="1"/>
</dbReference>
<organism evidence="2">
    <name type="scientific">bioreactor metagenome</name>
    <dbReference type="NCBI Taxonomy" id="1076179"/>
    <lineage>
        <taxon>unclassified sequences</taxon>
        <taxon>metagenomes</taxon>
        <taxon>ecological metagenomes</taxon>
    </lineage>
</organism>
<accession>A0A644WY52</accession>
<evidence type="ECO:0000313" key="2">
    <source>
        <dbReference type="EMBL" id="MPM08729.1"/>
    </source>
</evidence>
<dbReference type="AlphaFoldDB" id="A0A644WY52"/>
<dbReference type="InterPro" id="IPR010982">
    <property type="entry name" value="Lambda_DNA-bd_dom_sf"/>
</dbReference>
<dbReference type="GO" id="GO:0016887">
    <property type="term" value="F:ATP hydrolysis activity"/>
    <property type="evidence" value="ECO:0007669"/>
    <property type="project" value="InterPro"/>
</dbReference>
<name>A0A644WY52_9ZZZZ</name>
<protein>
    <recommendedName>
        <fullName evidence="1">HTH cro/C1-type domain-containing protein</fullName>
    </recommendedName>
</protein>
<comment type="caution">
    <text evidence="2">The sequence shown here is derived from an EMBL/GenBank/DDBJ whole genome shotgun (WGS) entry which is preliminary data.</text>
</comment>
<evidence type="ECO:0000259" key="1">
    <source>
        <dbReference type="PROSITE" id="PS50943"/>
    </source>
</evidence>
<dbReference type="InterPro" id="IPR052026">
    <property type="entry name" value="ExeA_AAA_ATPase_DNA-bind"/>
</dbReference>
<reference evidence="2" key="1">
    <citation type="submission" date="2019-08" db="EMBL/GenBank/DDBJ databases">
        <authorList>
            <person name="Kucharzyk K."/>
            <person name="Murdoch R.W."/>
            <person name="Higgins S."/>
            <person name="Loffler F."/>
        </authorList>
    </citation>
    <scope>NUCLEOTIDE SEQUENCE</scope>
</reference>
<dbReference type="InterPro" id="IPR027417">
    <property type="entry name" value="P-loop_NTPase"/>
</dbReference>